<comment type="caution">
    <text evidence="3">The sequence shown here is derived from an EMBL/GenBank/DDBJ whole genome shotgun (WGS) entry which is preliminary data.</text>
</comment>
<dbReference type="PANTHER" id="PTHR37019:SF2">
    <property type="entry name" value="EXPERA DOMAIN-CONTAINING PROTEIN"/>
    <property type="match status" value="1"/>
</dbReference>
<dbReference type="PANTHER" id="PTHR37019">
    <property type="entry name" value="CHROMOSOME 1, WHOLE GENOME SHOTGUN SEQUENCE"/>
    <property type="match status" value="1"/>
</dbReference>
<dbReference type="InterPro" id="IPR056121">
    <property type="entry name" value="DUF7704"/>
</dbReference>
<protein>
    <recommendedName>
        <fullName evidence="2">DUF7704 domain-containing protein</fullName>
    </recommendedName>
</protein>
<gene>
    <name evidence="3" type="ORF">EJ08DRAFT_647723</name>
</gene>
<dbReference type="Proteomes" id="UP000800235">
    <property type="component" value="Unassembled WGS sequence"/>
</dbReference>
<feature type="transmembrane region" description="Helical" evidence="1">
    <location>
        <begin position="125"/>
        <end position="145"/>
    </location>
</feature>
<evidence type="ECO:0000313" key="3">
    <source>
        <dbReference type="EMBL" id="KAF2432981.1"/>
    </source>
</evidence>
<feature type="transmembrane region" description="Helical" evidence="1">
    <location>
        <begin position="60"/>
        <end position="80"/>
    </location>
</feature>
<reference evidence="3" key="1">
    <citation type="journal article" date="2020" name="Stud. Mycol.">
        <title>101 Dothideomycetes genomes: a test case for predicting lifestyles and emergence of pathogens.</title>
        <authorList>
            <person name="Haridas S."/>
            <person name="Albert R."/>
            <person name="Binder M."/>
            <person name="Bloem J."/>
            <person name="Labutti K."/>
            <person name="Salamov A."/>
            <person name="Andreopoulos B."/>
            <person name="Baker S."/>
            <person name="Barry K."/>
            <person name="Bills G."/>
            <person name="Bluhm B."/>
            <person name="Cannon C."/>
            <person name="Castanera R."/>
            <person name="Culley D."/>
            <person name="Daum C."/>
            <person name="Ezra D."/>
            <person name="Gonzalez J."/>
            <person name="Henrissat B."/>
            <person name="Kuo A."/>
            <person name="Liang C."/>
            <person name="Lipzen A."/>
            <person name="Lutzoni F."/>
            <person name="Magnuson J."/>
            <person name="Mondo S."/>
            <person name="Nolan M."/>
            <person name="Ohm R."/>
            <person name="Pangilinan J."/>
            <person name="Park H.-J."/>
            <person name="Ramirez L."/>
            <person name="Alfaro M."/>
            <person name="Sun H."/>
            <person name="Tritt A."/>
            <person name="Yoshinaga Y."/>
            <person name="Zwiers L.-H."/>
            <person name="Turgeon B."/>
            <person name="Goodwin S."/>
            <person name="Spatafora J."/>
            <person name="Crous P."/>
            <person name="Grigoriev I."/>
        </authorList>
    </citation>
    <scope>NUCLEOTIDE SEQUENCE</scope>
    <source>
        <strain evidence="3">CBS 130266</strain>
    </source>
</reference>
<evidence type="ECO:0000256" key="1">
    <source>
        <dbReference type="SAM" id="Phobius"/>
    </source>
</evidence>
<accession>A0A9P4U100</accession>
<dbReference type="OrthoDB" id="2937326at2759"/>
<proteinExistence type="predicted"/>
<sequence length="171" mass="18840">MAASLPPFPRFVFTKLEPISLLAGFLGPVISPKFFISAQLPQSTAILKPLNYSIDPTSTLLAWQLGNAYLLLGLLGIFILNTTTEVKVVRAYLWALLLGDVGHVGFTVYAMGWDGTVAWKDWSSVTWGNVAFTVFLFLTRCLYLAGFFDSQTSSKTVVRKTKGRGVGKKKR</sequence>
<feature type="domain" description="DUF7704" evidence="2">
    <location>
        <begin position="3"/>
        <end position="149"/>
    </location>
</feature>
<keyword evidence="1" id="KW-0812">Transmembrane</keyword>
<evidence type="ECO:0000259" key="2">
    <source>
        <dbReference type="Pfam" id="PF24803"/>
    </source>
</evidence>
<dbReference type="AlphaFoldDB" id="A0A9P4U100"/>
<organism evidence="3 4">
    <name type="scientific">Tothia fuscella</name>
    <dbReference type="NCBI Taxonomy" id="1048955"/>
    <lineage>
        <taxon>Eukaryota</taxon>
        <taxon>Fungi</taxon>
        <taxon>Dikarya</taxon>
        <taxon>Ascomycota</taxon>
        <taxon>Pezizomycotina</taxon>
        <taxon>Dothideomycetes</taxon>
        <taxon>Pleosporomycetidae</taxon>
        <taxon>Venturiales</taxon>
        <taxon>Cylindrosympodiaceae</taxon>
        <taxon>Tothia</taxon>
    </lineage>
</organism>
<keyword evidence="1" id="KW-0472">Membrane</keyword>
<dbReference type="EMBL" id="MU007023">
    <property type="protein sequence ID" value="KAF2432981.1"/>
    <property type="molecule type" value="Genomic_DNA"/>
</dbReference>
<keyword evidence="4" id="KW-1185">Reference proteome</keyword>
<keyword evidence="1" id="KW-1133">Transmembrane helix</keyword>
<evidence type="ECO:0000313" key="4">
    <source>
        <dbReference type="Proteomes" id="UP000800235"/>
    </source>
</evidence>
<name>A0A9P4U100_9PEZI</name>
<dbReference type="Pfam" id="PF24803">
    <property type="entry name" value="DUF7704"/>
    <property type="match status" value="1"/>
</dbReference>
<feature type="transmembrane region" description="Helical" evidence="1">
    <location>
        <begin position="92"/>
        <end position="113"/>
    </location>
</feature>